<comment type="caution">
    <text evidence="3">The sequence shown here is derived from an EMBL/GenBank/DDBJ whole genome shotgun (WGS) entry which is preliminary data.</text>
</comment>
<evidence type="ECO:0000256" key="1">
    <source>
        <dbReference type="PROSITE-ProRule" id="PRU00339"/>
    </source>
</evidence>
<sequence length="169" mass="18045">MNCKPIYLTTLFLALSHSVVAFASTPPLKVAVIEGATATNDLVKGSSKASIYKIKSSSKGITTNDDKINLCVAYLQAGKLKKSESACTAAINSIEAMSLESEKALYLTSLSYSNRAISRYKNNDISGAIEDLNTAVSIDPNTIAMSNLNVIKQHLYTSVTDRLTATSSL</sequence>
<name>A0ABN1L681_9GAMM</name>
<reference evidence="3 4" key="1">
    <citation type="journal article" date="2019" name="Int. J. Syst. Evol. Microbiol.">
        <title>The Global Catalogue of Microorganisms (GCM) 10K type strain sequencing project: providing services to taxonomists for standard genome sequencing and annotation.</title>
        <authorList>
            <consortium name="The Broad Institute Genomics Platform"/>
            <consortium name="The Broad Institute Genome Sequencing Center for Infectious Disease"/>
            <person name="Wu L."/>
            <person name="Ma J."/>
        </authorList>
    </citation>
    <scope>NUCLEOTIDE SEQUENCE [LARGE SCALE GENOMIC DNA]</scope>
    <source>
        <strain evidence="3 4">JCM 15608</strain>
    </source>
</reference>
<evidence type="ECO:0000313" key="3">
    <source>
        <dbReference type="EMBL" id="GAA0816079.1"/>
    </source>
</evidence>
<organism evidence="3 4">
    <name type="scientific">Colwellia asteriadis</name>
    <dbReference type="NCBI Taxonomy" id="517723"/>
    <lineage>
        <taxon>Bacteria</taxon>
        <taxon>Pseudomonadati</taxon>
        <taxon>Pseudomonadota</taxon>
        <taxon>Gammaproteobacteria</taxon>
        <taxon>Alteromonadales</taxon>
        <taxon>Colwelliaceae</taxon>
        <taxon>Colwellia</taxon>
    </lineage>
</organism>
<dbReference type="RefSeq" id="WP_215980448.1">
    <property type="nucleotide sequence ID" value="NZ_BAAAFA010000004.1"/>
</dbReference>
<feature type="signal peptide" evidence="2">
    <location>
        <begin position="1"/>
        <end position="23"/>
    </location>
</feature>
<feature type="chain" id="PRO_5045673535" description="Tetratricopeptide repeat protein" evidence="2">
    <location>
        <begin position="24"/>
        <end position="169"/>
    </location>
</feature>
<dbReference type="PROSITE" id="PS50005">
    <property type="entry name" value="TPR"/>
    <property type="match status" value="1"/>
</dbReference>
<dbReference type="EMBL" id="BAAAFA010000004">
    <property type="protein sequence ID" value="GAA0816079.1"/>
    <property type="molecule type" value="Genomic_DNA"/>
</dbReference>
<keyword evidence="2" id="KW-0732">Signal</keyword>
<dbReference type="InterPro" id="IPR019734">
    <property type="entry name" value="TPR_rpt"/>
</dbReference>
<evidence type="ECO:0008006" key="5">
    <source>
        <dbReference type="Google" id="ProtNLM"/>
    </source>
</evidence>
<dbReference type="Proteomes" id="UP001500021">
    <property type="component" value="Unassembled WGS sequence"/>
</dbReference>
<accession>A0ABN1L681</accession>
<evidence type="ECO:0000256" key="2">
    <source>
        <dbReference type="SAM" id="SignalP"/>
    </source>
</evidence>
<protein>
    <recommendedName>
        <fullName evidence="5">Tetratricopeptide repeat protein</fullName>
    </recommendedName>
</protein>
<evidence type="ECO:0000313" key="4">
    <source>
        <dbReference type="Proteomes" id="UP001500021"/>
    </source>
</evidence>
<keyword evidence="4" id="KW-1185">Reference proteome</keyword>
<keyword evidence="1" id="KW-0802">TPR repeat</keyword>
<feature type="repeat" description="TPR" evidence="1">
    <location>
        <begin position="109"/>
        <end position="142"/>
    </location>
</feature>
<gene>
    <name evidence="3" type="ORF">GCM10009111_15320</name>
</gene>
<proteinExistence type="predicted"/>